<sequence>MDEPFELEMDESPRYGNGNIAGLSSGFGDKRQRELELDECIEAVEIDGLSERSNSVDSSADGEDQLEEDETDKTPTYYGATLNTTPKATTDTFRQRSDTSPTTTDPIKIKKKASTKAQHISRNIIGDNNEIDIFASMKSESLSLYERDDPTIIFGERPVGRNENVYNEGRTATPAISTTTGSRPILSSSFKSSSFKPSFFR</sequence>
<organism evidence="1 2">
    <name type="scientific">Rhabditophanes sp. KR3021</name>
    <dbReference type="NCBI Taxonomy" id="114890"/>
    <lineage>
        <taxon>Eukaryota</taxon>
        <taxon>Metazoa</taxon>
        <taxon>Ecdysozoa</taxon>
        <taxon>Nematoda</taxon>
        <taxon>Chromadorea</taxon>
        <taxon>Rhabditida</taxon>
        <taxon>Tylenchina</taxon>
        <taxon>Panagrolaimomorpha</taxon>
        <taxon>Strongyloidoidea</taxon>
        <taxon>Alloionematidae</taxon>
        <taxon>Rhabditophanes</taxon>
    </lineage>
</organism>
<accession>A0AC35TQC0</accession>
<name>A0AC35TQC0_9BILA</name>
<dbReference type="WBParaSite" id="RSKR_0000321900.1">
    <property type="protein sequence ID" value="RSKR_0000321900.1"/>
    <property type="gene ID" value="RSKR_0000321900"/>
</dbReference>
<evidence type="ECO:0000313" key="2">
    <source>
        <dbReference type="WBParaSite" id="RSKR_0000321900.1"/>
    </source>
</evidence>
<proteinExistence type="predicted"/>
<reference evidence="2" key="1">
    <citation type="submission" date="2016-11" db="UniProtKB">
        <authorList>
            <consortium name="WormBaseParasite"/>
        </authorList>
    </citation>
    <scope>IDENTIFICATION</scope>
    <source>
        <strain evidence="2">KR3021</strain>
    </source>
</reference>
<protein>
    <submittedName>
        <fullName evidence="2">Uncharacterized protein</fullName>
    </submittedName>
</protein>
<dbReference type="Proteomes" id="UP000095286">
    <property type="component" value="Unplaced"/>
</dbReference>
<evidence type="ECO:0000313" key="1">
    <source>
        <dbReference type="Proteomes" id="UP000095286"/>
    </source>
</evidence>